<proteinExistence type="predicted"/>
<feature type="compositionally biased region" description="Low complexity" evidence="1">
    <location>
        <begin position="48"/>
        <end position="60"/>
    </location>
</feature>
<comment type="caution">
    <text evidence="2">The sequence shown here is derived from an EMBL/GenBank/DDBJ whole genome shotgun (WGS) entry which is preliminary data.</text>
</comment>
<accession>A0A9Q3BBT7</accession>
<feature type="region of interest" description="Disordered" evidence="1">
    <location>
        <begin position="1"/>
        <end position="120"/>
    </location>
</feature>
<feature type="compositionally biased region" description="Polar residues" evidence="1">
    <location>
        <begin position="109"/>
        <end position="120"/>
    </location>
</feature>
<feature type="compositionally biased region" description="Basic and acidic residues" evidence="1">
    <location>
        <begin position="1"/>
        <end position="42"/>
    </location>
</feature>
<feature type="compositionally biased region" description="Polar residues" evidence="1">
    <location>
        <begin position="90"/>
        <end position="99"/>
    </location>
</feature>
<reference evidence="2" key="1">
    <citation type="submission" date="2021-03" db="EMBL/GenBank/DDBJ databases">
        <title>Draft genome sequence of rust myrtle Austropuccinia psidii MF-1, a brazilian biotype.</title>
        <authorList>
            <person name="Quecine M.C."/>
            <person name="Pachon D.M.R."/>
            <person name="Bonatelli M.L."/>
            <person name="Correr F.H."/>
            <person name="Franceschini L.M."/>
            <person name="Leite T.F."/>
            <person name="Margarido G.R.A."/>
            <person name="Almeida C.A."/>
            <person name="Ferrarezi J.A."/>
            <person name="Labate C.A."/>
        </authorList>
    </citation>
    <scope>NUCLEOTIDE SEQUENCE</scope>
    <source>
        <strain evidence="2">MF-1</strain>
    </source>
</reference>
<gene>
    <name evidence="2" type="ORF">O181_001805</name>
</gene>
<evidence type="ECO:0000313" key="2">
    <source>
        <dbReference type="EMBL" id="MBW0462090.1"/>
    </source>
</evidence>
<dbReference type="EMBL" id="AVOT02000277">
    <property type="protein sequence ID" value="MBW0462090.1"/>
    <property type="molecule type" value="Genomic_DNA"/>
</dbReference>
<protein>
    <submittedName>
        <fullName evidence="2">Uncharacterized protein</fullName>
    </submittedName>
</protein>
<feature type="compositionally biased region" description="Basic residues" evidence="1">
    <location>
        <begin position="61"/>
        <end position="71"/>
    </location>
</feature>
<sequence length="120" mass="13520">MFHGPRKEIGPSEGLDTHFLPRESPKYKILAEKPKHFVREPEEIVGPKVGQQPSGGSSSLQKKKSTSKSARKVQESPKEQPEGQAKVKSQVEQNLPTELQDSKEEKTTMDNMFNMSRTLM</sequence>
<evidence type="ECO:0000256" key="1">
    <source>
        <dbReference type="SAM" id="MobiDB-lite"/>
    </source>
</evidence>
<dbReference type="Proteomes" id="UP000765509">
    <property type="component" value="Unassembled WGS sequence"/>
</dbReference>
<keyword evidence="3" id="KW-1185">Reference proteome</keyword>
<feature type="compositionally biased region" description="Basic and acidic residues" evidence="1">
    <location>
        <begin position="72"/>
        <end position="81"/>
    </location>
</feature>
<name>A0A9Q3BBT7_9BASI</name>
<dbReference type="AlphaFoldDB" id="A0A9Q3BBT7"/>
<evidence type="ECO:0000313" key="3">
    <source>
        <dbReference type="Proteomes" id="UP000765509"/>
    </source>
</evidence>
<organism evidence="2 3">
    <name type="scientific">Austropuccinia psidii MF-1</name>
    <dbReference type="NCBI Taxonomy" id="1389203"/>
    <lineage>
        <taxon>Eukaryota</taxon>
        <taxon>Fungi</taxon>
        <taxon>Dikarya</taxon>
        <taxon>Basidiomycota</taxon>
        <taxon>Pucciniomycotina</taxon>
        <taxon>Pucciniomycetes</taxon>
        <taxon>Pucciniales</taxon>
        <taxon>Sphaerophragmiaceae</taxon>
        <taxon>Austropuccinia</taxon>
    </lineage>
</organism>